<organism evidence="1">
    <name type="scientific">Arundo donax</name>
    <name type="common">Giant reed</name>
    <name type="synonym">Donax arundinaceus</name>
    <dbReference type="NCBI Taxonomy" id="35708"/>
    <lineage>
        <taxon>Eukaryota</taxon>
        <taxon>Viridiplantae</taxon>
        <taxon>Streptophyta</taxon>
        <taxon>Embryophyta</taxon>
        <taxon>Tracheophyta</taxon>
        <taxon>Spermatophyta</taxon>
        <taxon>Magnoliopsida</taxon>
        <taxon>Liliopsida</taxon>
        <taxon>Poales</taxon>
        <taxon>Poaceae</taxon>
        <taxon>PACMAD clade</taxon>
        <taxon>Arundinoideae</taxon>
        <taxon>Arundineae</taxon>
        <taxon>Arundo</taxon>
    </lineage>
</organism>
<dbReference type="AlphaFoldDB" id="A0A0A8Y694"/>
<evidence type="ECO:0000313" key="1">
    <source>
        <dbReference type="EMBL" id="JAD19552.1"/>
    </source>
</evidence>
<sequence>MTIIPPSKHISLKTQVMEFTKFKSFFKPIHTRLWPWSSSLLIRKKNFIKIPRTKPWHISLPFQLSHGSPCFLFLLSVNVRLTIHPCKSSFVTIILCNLHINM</sequence>
<name>A0A0A8Y694_ARUDO</name>
<dbReference type="EMBL" id="GBRH01278343">
    <property type="protein sequence ID" value="JAD19552.1"/>
    <property type="molecule type" value="Transcribed_RNA"/>
</dbReference>
<reference evidence="1" key="1">
    <citation type="submission" date="2014-09" db="EMBL/GenBank/DDBJ databases">
        <authorList>
            <person name="Magalhaes I.L.F."/>
            <person name="Oliveira U."/>
            <person name="Santos F.R."/>
            <person name="Vidigal T.H.D.A."/>
            <person name="Brescovit A.D."/>
            <person name="Santos A.J."/>
        </authorList>
    </citation>
    <scope>NUCLEOTIDE SEQUENCE</scope>
    <source>
        <tissue evidence="1">Shoot tissue taken approximately 20 cm above the soil surface</tissue>
    </source>
</reference>
<reference evidence="1" key="2">
    <citation type="journal article" date="2015" name="Data Brief">
        <title>Shoot transcriptome of the giant reed, Arundo donax.</title>
        <authorList>
            <person name="Barrero R.A."/>
            <person name="Guerrero F.D."/>
            <person name="Moolhuijzen P."/>
            <person name="Goolsby J.A."/>
            <person name="Tidwell J."/>
            <person name="Bellgard S.E."/>
            <person name="Bellgard M.I."/>
        </authorList>
    </citation>
    <scope>NUCLEOTIDE SEQUENCE</scope>
    <source>
        <tissue evidence="1">Shoot tissue taken approximately 20 cm above the soil surface</tissue>
    </source>
</reference>
<accession>A0A0A8Y694</accession>
<protein>
    <submittedName>
        <fullName evidence="1">Uncharacterized protein</fullName>
    </submittedName>
</protein>
<proteinExistence type="predicted"/>